<evidence type="ECO:0000256" key="1">
    <source>
        <dbReference type="ARBA" id="ARBA00010838"/>
    </source>
</evidence>
<organism evidence="3 4">
    <name type="scientific">Rosa chinensis</name>
    <name type="common">China rose</name>
    <dbReference type="NCBI Taxonomy" id="74649"/>
    <lineage>
        <taxon>Eukaryota</taxon>
        <taxon>Viridiplantae</taxon>
        <taxon>Streptophyta</taxon>
        <taxon>Embryophyta</taxon>
        <taxon>Tracheophyta</taxon>
        <taxon>Spermatophyta</taxon>
        <taxon>Magnoliopsida</taxon>
        <taxon>eudicotyledons</taxon>
        <taxon>Gunneridae</taxon>
        <taxon>Pentapetalae</taxon>
        <taxon>rosids</taxon>
        <taxon>fabids</taxon>
        <taxon>Rosales</taxon>
        <taxon>Rosaceae</taxon>
        <taxon>Rosoideae</taxon>
        <taxon>Rosoideae incertae sedis</taxon>
        <taxon>Rosa</taxon>
    </lineage>
</organism>
<dbReference type="PANTHER" id="PTHR10353:SF154">
    <property type="entry name" value="BETA-GLUCOSIDASE 9-RELATED"/>
    <property type="match status" value="1"/>
</dbReference>
<accession>A0A2P6P591</accession>
<name>A0A2P6P591_ROSCH</name>
<evidence type="ECO:0000313" key="4">
    <source>
        <dbReference type="Proteomes" id="UP000238479"/>
    </source>
</evidence>
<dbReference type="STRING" id="74649.A0A2P6P591"/>
<proteinExistence type="inferred from homology"/>
<dbReference type="SUPFAM" id="SSF51445">
    <property type="entry name" value="(Trans)glycosidases"/>
    <property type="match status" value="1"/>
</dbReference>
<dbReference type="Gene3D" id="3.20.20.80">
    <property type="entry name" value="Glycosidases"/>
    <property type="match status" value="1"/>
</dbReference>
<dbReference type="PANTHER" id="PTHR10353">
    <property type="entry name" value="GLYCOSYL HYDROLASE"/>
    <property type="match status" value="1"/>
</dbReference>
<reference evidence="3 4" key="1">
    <citation type="journal article" date="2018" name="Nat. Genet.">
        <title>The Rosa genome provides new insights in the design of modern roses.</title>
        <authorList>
            <person name="Bendahmane M."/>
        </authorList>
    </citation>
    <scope>NUCLEOTIDE SEQUENCE [LARGE SCALE GENOMIC DNA]</scope>
    <source>
        <strain evidence="4">cv. Old Blush</strain>
    </source>
</reference>
<comment type="caution">
    <text evidence="3">The sequence shown here is derived from an EMBL/GenBank/DDBJ whole genome shotgun (WGS) entry which is preliminary data.</text>
</comment>
<evidence type="ECO:0000313" key="3">
    <source>
        <dbReference type="EMBL" id="PRQ17090.1"/>
    </source>
</evidence>
<sequence length="67" mass="7737">MLLLLSALYRDKFQAKQGGQIGWCLVAQYVEPYSDTTEDKAAAKRMLDFELGWFMEPIVYGDYPKII</sequence>
<dbReference type="Proteomes" id="UP000238479">
    <property type="component" value="Chromosome 7"/>
</dbReference>
<keyword evidence="3" id="KW-0378">Hydrolase</keyword>
<comment type="similarity">
    <text evidence="1 2">Belongs to the glycosyl hydrolase 1 family.</text>
</comment>
<keyword evidence="4" id="KW-1185">Reference proteome</keyword>
<dbReference type="InterPro" id="IPR017853">
    <property type="entry name" value="GH"/>
</dbReference>
<gene>
    <name evidence="3" type="ORF">RchiOBHm_Chr7g0191261</name>
</gene>
<dbReference type="EC" id="3.2.1.21" evidence="3"/>
<protein>
    <submittedName>
        <fullName evidence="3">Putative beta-glucosidase</fullName>
        <ecNumber evidence="3">3.2.1.21</ecNumber>
    </submittedName>
</protein>
<dbReference type="GO" id="GO:0008422">
    <property type="term" value="F:beta-glucosidase activity"/>
    <property type="evidence" value="ECO:0007669"/>
    <property type="project" value="UniProtKB-EC"/>
</dbReference>
<dbReference type="AlphaFoldDB" id="A0A2P6P591"/>
<keyword evidence="3" id="KW-0326">Glycosidase</keyword>
<dbReference type="GO" id="GO:0005975">
    <property type="term" value="P:carbohydrate metabolic process"/>
    <property type="evidence" value="ECO:0007669"/>
    <property type="project" value="InterPro"/>
</dbReference>
<dbReference type="Gramene" id="PRQ17090">
    <property type="protein sequence ID" value="PRQ17090"/>
    <property type="gene ID" value="RchiOBHm_Chr7g0191261"/>
</dbReference>
<dbReference type="InterPro" id="IPR001360">
    <property type="entry name" value="Glyco_hydro_1"/>
</dbReference>
<dbReference type="EMBL" id="PDCK01000045">
    <property type="protein sequence ID" value="PRQ17090.1"/>
    <property type="molecule type" value="Genomic_DNA"/>
</dbReference>
<dbReference type="Pfam" id="PF00232">
    <property type="entry name" value="Glyco_hydro_1"/>
    <property type="match status" value="1"/>
</dbReference>
<evidence type="ECO:0000256" key="2">
    <source>
        <dbReference type="RuleBase" id="RU003690"/>
    </source>
</evidence>